<comment type="caution">
    <text evidence="1">The sequence shown here is derived from an EMBL/GenBank/DDBJ whole genome shotgun (WGS) entry which is preliminary data.</text>
</comment>
<gene>
    <name evidence="1" type="ORF">LOK49_LG05G01724</name>
</gene>
<reference evidence="1 2" key="1">
    <citation type="journal article" date="2022" name="Plant J.">
        <title>Chromosome-level genome of Camellia lanceoleosa provides a valuable resource for understanding genome evolution and self-incompatibility.</title>
        <authorList>
            <person name="Gong W."/>
            <person name="Xiao S."/>
            <person name="Wang L."/>
            <person name="Liao Z."/>
            <person name="Chang Y."/>
            <person name="Mo W."/>
            <person name="Hu G."/>
            <person name="Li W."/>
            <person name="Zhao G."/>
            <person name="Zhu H."/>
            <person name="Hu X."/>
            <person name="Ji K."/>
            <person name="Xiang X."/>
            <person name="Song Q."/>
            <person name="Yuan D."/>
            <person name="Jin S."/>
            <person name="Zhang L."/>
        </authorList>
    </citation>
    <scope>NUCLEOTIDE SEQUENCE [LARGE SCALE GENOMIC DNA]</scope>
    <source>
        <strain evidence="1">SQ_2022a</strain>
    </source>
</reference>
<evidence type="ECO:0000313" key="2">
    <source>
        <dbReference type="Proteomes" id="UP001060215"/>
    </source>
</evidence>
<keyword evidence="2" id="KW-1185">Reference proteome</keyword>
<sequence length="198" mass="21704">MNSSLHPHIQVSHSVSVKGVGQEGEPVLGPCFLQASKKVSYKSDNLPLLHASRTSTSGSLNPQLNNMDTNRTELSREKTPNHRSKKNAVNGNDGSESERWLREMSKYVSFPLEEDDVPHFTQLLETLGLALVRNMGKKSRAKREGIPSGGDRNHRGSGLRKGSSELRNLASGINYEGRGKETLGQLGFREIGQAGLDE</sequence>
<name>A0ACC0HJN0_9ERIC</name>
<protein>
    <submittedName>
        <fullName evidence="1">Uncharacterized protein</fullName>
    </submittedName>
</protein>
<dbReference type="Proteomes" id="UP001060215">
    <property type="component" value="Chromosome 4"/>
</dbReference>
<proteinExistence type="predicted"/>
<organism evidence="1 2">
    <name type="scientific">Camellia lanceoleosa</name>
    <dbReference type="NCBI Taxonomy" id="1840588"/>
    <lineage>
        <taxon>Eukaryota</taxon>
        <taxon>Viridiplantae</taxon>
        <taxon>Streptophyta</taxon>
        <taxon>Embryophyta</taxon>
        <taxon>Tracheophyta</taxon>
        <taxon>Spermatophyta</taxon>
        <taxon>Magnoliopsida</taxon>
        <taxon>eudicotyledons</taxon>
        <taxon>Gunneridae</taxon>
        <taxon>Pentapetalae</taxon>
        <taxon>asterids</taxon>
        <taxon>Ericales</taxon>
        <taxon>Theaceae</taxon>
        <taxon>Camellia</taxon>
    </lineage>
</organism>
<dbReference type="EMBL" id="CM045761">
    <property type="protein sequence ID" value="KAI8013204.1"/>
    <property type="molecule type" value="Genomic_DNA"/>
</dbReference>
<accession>A0ACC0HJN0</accession>
<evidence type="ECO:0000313" key="1">
    <source>
        <dbReference type="EMBL" id="KAI8013204.1"/>
    </source>
</evidence>